<evidence type="ECO:0000313" key="8">
    <source>
        <dbReference type="Proteomes" id="UP000009328"/>
    </source>
</evidence>
<evidence type="ECO:0000256" key="3">
    <source>
        <dbReference type="ARBA" id="ARBA00022679"/>
    </source>
</evidence>
<keyword evidence="1 5" id="KW-0963">Cytoplasm</keyword>
<evidence type="ECO:0000256" key="4">
    <source>
        <dbReference type="ARBA" id="ARBA00022691"/>
    </source>
</evidence>
<keyword evidence="3 5" id="KW-0808">Transferase</keyword>
<keyword evidence="5" id="KW-0813">Transport</keyword>
<dbReference type="EMBL" id="CAIF01000123">
    <property type="protein sequence ID" value="CCH44351.1"/>
    <property type="molecule type" value="Genomic_DNA"/>
</dbReference>
<dbReference type="CDD" id="cd02440">
    <property type="entry name" value="AdoMet_MTases"/>
    <property type="match status" value="1"/>
</dbReference>
<dbReference type="InterPro" id="IPR025714">
    <property type="entry name" value="Methyltranfer_dom"/>
</dbReference>
<accession>K0KN09</accession>
<dbReference type="EC" id="2.1.1.-" evidence="5"/>
<evidence type="ECO:0000256" key="2">
    <source>
        <dbReference type="ARBA" id="ARBA00022603"/>
    </source>
</evidence>
<feature type="domain" description="Methyltransferase" evidence="6">
    <location>
        <begin position="54"/>
        <end position="203"/>
    </location>
</feature>
<sequence length="217" mass="24553">MTEDTFKLNTSKLVEKNNFEENPEDTGECWFSDSDAEEKMISFLFDNLGQLTINENSTMCDVGTGNGHLLFQLREEGFKGKFLGIDYSENSVEFAQNIAETNDIDDIEFEVVDIYDDNWKPTRQFDVLLDKGTLDAIALSGLKFNGKTAVELYAESVQKLLPSGSVFLITSCNFTEVELTKIIEGDFFKVWKKIDYPSFEFGGVKGQTICSIAFERK</sequence>
<gene>
    <name evidence="5" type="primary">EFM4</name>
    <name evidence="7" type="ORF">BN7_3914</name>
</gene>
<evidence type="ECO:0000259" key="6">
    <source>
        <dbReference type="Pfam" id="PF13847"/>
    </source>
</evidence>
<dbReference type="eggNOG" id="KOG1271">
    <property type="taxonomic scope" value="Eukaryota"/>
</dbReference>
<evidence type="ECO:0000256" key="1">
    <source>
        <dbReference type="ARBA" id="ARBA00022490"/>
    </source>
</evidence>
<keyword evidence="8" id="KW-1185">Reference proteome</keyword>
<dbReference type="PANTHER" id="PTHR12843:SF5">
    <property type="entry name" value="EEF1A LYSINE METHYLTRANSFERASE 2"/>
    <property type="match status" value="1"/>
</dbReference>
<dbReference type="HAMAP" id="MF_03188">
    <property type="entry name" value="Methyltr_EFM4"/>
    <property type="match status" value="1"/>
</dbReference>
<dbReference type="InterPro" id="IPR026635">
    <property type="entry name" value="Efm4/METTL10"/>
</dbReference>
<evidence type="ECO:0000313" key="7">
    <source>
        <dbReference type="EMBL" id="CCH44351.1"/>
    </source>
</evidence>
<dbReference type="AlphaFoldDB" id="K0KN09"/>
<dbReference type="Proteomes" id="UP000009328">
    <property type="component" value="Unassembled WGS sequence"/>
</dbReference>
<dbReference type="Gene3D" id="3.40.50.150">
    <property type="entry name" value="Vaccinia Virus protein VP39"/>
    <property type="match status" value="1"/>
</dbReference>
<dbReference type="FunCoup" id="K0KN09">
    <property type="interactions" value="753"/>
</dbReference>
<evidence type="ECO:0000256" key="5">
    <source>
        <dbReference type="HAMAP-Rule" id="MF_03188"/>
    </source>
</evidence>
<dbReference type="SUPFAM" id="SSF53335">
    <property type="entry name" value="S-adenosyl-L-methionine-dependent methyltransferases"/>
    <property type="match status" value="1"/>
</dbReference>
<comment type="similarity">
    <text evidence="5">Belongs to the class I-like SAM-binding methyltransferase superfamily. EFM4 family.</text>
</comment>
<dbReference type="GO" id="GO:0016192">
    <property type="term" value="P:vesicle-mediated transport"/>
    <property type="evidence" value="ECO:0007669"/>
    <property type="project" value="UniProtKB-UniRule"/>
</dbReference>
<keyword evidence="2 5" id="KW-0489">Methyltransferase</keyword>
<protein>
    <recommendedName>
        <fullName evidence="5">Protein-lysine N-methyltransferase EFM4</fullName>
        <ecNumber evidence="5">2.1.1.-</ecNumber>
    </recommendedName>
    <alternativeName>
        <fullName evidence="5">Elongation factor methyltransferase 4</fullName>
    </alternativeName>
</protein>
<name>K0KN09_WICCF</name>
<dbReference type="GO" id="GO:0032259">
    <property type="term" value="P:methylation"/>
    <property type="evidence" value="ECO:0007669"/>
    <property type="project" value="UniProtKB-KW"/>
</dbReference>
<dbReference type="HOGENOM" id="CLU_044783_1_0_1"/>
<dbReference type="InParanoid" id="K0KN09"/>
<reference evidence="7 8" key="1">
    <citation type="journal article" date="2012" name="Eukaryot. Cell">
        <title>Draft genome sequence of Wickerhamomyces ciferrii NRRL Y-1031 F-60-10.</title>
        <authorList>
            <person name="Schneider J."/>
            <person name="Andrea H."/>
            <person name="Blom J."/>
            <person name="Jaenicke S."/>
            <person name="Ruckert C."/>
            <person name="Schorsch C."/>
            <person name="Szczepanowski R."/>
            <person name="Farwick M."/>
            <person name="Goesmann A."/>
            <person name="Puhler A."/>
            <person name="Schaffer S."/>
            <person name="Tauch A."/>
            <person name="Kohler T."/>
            <person name="Brinkrolf K."/>
        </authorList>
    </citation>
    <scope>NUCLEOTIDE SEQUENCE [LARGE SCALE GENOMIC DNA]</scope>
    <source>
        <strain evidence="8">ATCC 14091 / BCRC 22168 / CBS 111 / JCM 3599 / NBRC 0793 / NRRL Y-1031 F-60-10</strain>
    </source>
</reference>
<proteinExistence type="inferred from homology"/>
<keyword evidence="4 5" id="KW-0949">S-adenosyl-L-methionine</keyword>
<dbReference type="Pfam" id="PF13847">
    <property type="entry name" value="Methyltransf_31"/>
    <property type="match status" value="1"/>
</dbReference>
<dbReference type="GO" id="GO:0005737">
    <property type="term" value="C:cytoplasm"/>
    <property type="evidence" value="ECO:0007669"/>
    <property type="project" value="UniProtKB-SubCell"/>
</dbReference>
<organism evidence="7 8">
    <name type="scientific">Wickerhamomyces ciferrii (strain ATCC 14091 / BCRC 22168 / CBS 111 / JCM 3599 / NBRC 0793 / NRRL Y-1031 F-60-10)</name>
    <name type="common">Yeast</name>
    <name type="synonym">Pichia ciferrii</name>
    <dbReference type="NCBI Taxonomy" id="1206466"/>
    <lineage>
        <taxon>Eukaryota</taxon>
        <taxon>Fungi</taxon>
        <taxon>Dikarya</taxon>
        <taxon>Ascomycota</taxon>
        <taxon>Saccharomycotina</taxon>
        <taxon>Saccharomycetes</taxon>
        <taxon>Phaffomycetales</taxon>
        <taxon>Wickerhamomycetaceae</taxon>
        <taxon>Wickerhamomyces</taxon>
    </lineage>
</organism>
<dbReference type="InterPro" id="IPR029063">
    <property type="entry name" value="SAM-dependent_MTases_sf"/>
</dbReference>
<dbReference type="PANTHER" id="PTHR12843">
    <property type="entry name" value="PROTEIN-LYSINE N-METHYLTRANSFERASE METTL10"/>
    <property type="match status" value="1"/>
</dbReference>
<comment type="function">
    <text evidence="5">S-adenosyl-L-methionine-dependent protein-lysine N-methyltransferase that mono- and dimethylates elongation factor 1-alpha at 'Lys-316'. May play a role in intracellular transport.</text>
</comment>
<comment type="subcellular location">
    <subcellularLocation>
        <location evidence="5">Cytoplasm</location>
    </subcellularLocation>
</comment>
<dbReference type="GO" id="GO:0016279">
    <property type="term" value="F:protein-lysine N-methyltransferase activity"/>
    <property type="evidence" value="ECO:0007669"/>
    <property type="project" value="UniProtKB-UniRule"/>
</dbReference>
<dbReference type="STRING" id="1206466.K0KN09"/>
<comment type="caution">
    <text evidence="7">The sequence shown here is derived from an EMBL/GenBank/DDBJ whole genome shotgun (WGS) entry which is preliminary data.</text>
</comment>